<sequence length="40" mass="4490">MTSVIRLGKAMGNFTAKELACFIVKLKTYSPKFKLPFVPI</sequence>
<organism evidence="1 2">
    <name type="scientific">Trifolium medium</name>
    <dbReference type="NCBI Taxonomy" id="97028"/>
    <lineage>
        <taxon>Eukaryota</taxon>
        <taxon>Viridiplantae</taxon>
        <taxon>Streptophyta</taxon>
        <taxon>Embryophyta</taxon>
        <taxon>Tracheophyta</taxon>
        <taxon>Spermatophyta</taxon>
        <taxon>Magnoliopsida</taxon>
        <taxon>eudicotyledons</taxon>
        <taxon>Gunneridae</taxon>
        <taxon>Pentapetalae</taxon>
        <taxon>rosids</taxon>
        <taxon>fabids</taxon>
        <taxon>Fabales</taxon>
        <taxon>Fabaceae</taxon>
        <taxon>Papilionoideae</taxon>
        <taxon>50 kb inversion clade</taxon>
        <taxon>NPAAA clade</taxon>
        <taxon>Hologalegina</taxon>
        <taxon>IRL clade</taxon>
        <taxon>Trifolieae</taxon>
        <taxon>Trifolium</taxon>
    </lineage>
</organism>
<feature type="non-terminal residue" evidence="1">
    <location>
        <position position="40"/>
    </location>
</feature>
<accession>A0A392S1S5</accession>
<evidence type="ECO:0000313" key="1">
    <source>
        <dbReference type="EMBL" id="MCI41960.1"/>
    </source>
</evidence>
<dbReference type="Proteomes" id="UP000265520">
    <property type="component" value="Unassembled WGS sequence"/>
</dbReference>
<comment type="caution">
    <text evidence="1">The sequence shown here is derived from an EMBL/GenBank/DDBJ whole genome shotgun (WGS) entry which is preliminary data.</text>
</comment>
<dbReference type="EMBL" id="LXQA010298413">
    <property type="protein sequence ID" value="MCI41960.1"/>
    <property type="molecule type" value="Genomic_DNA"/>
</dbReference>
<name>A0A392S1S5_9FABA</name>
<dbReference type="AlphaFoldDB" id="A0A392S1S5"/>
<reference evidence="1 2" key="1">
    <citation type="journal article" date="2018" name="Front. Plant Sci.">
        <title>Red Clover (Trifolium pratense) and Zigzag Clover (T. medium) - A Picture of Genomic Similarities and Differences.</title>
        <authorList>
            <person name="Dluhosova J."/>
            <person name="Istvanek J."/>
            <person name="Nedelnik J."/>
            <person name="Repkova J."/>
        </authorList>
    </citation>
    <scope>NUCLEOTIDE SEQUENCE [LARGE SCALE GENOMIC DNA]</scope>
    <source>
        <strain evidence="2">cv. 10/8</strain>
        <tissue evidence="1">Leaf</tissue>
    </source>
</reference>
<proteinExistence type="predicted"/>
<protein>
    <submittedName>
        <fullName evidence="1">Uncharacterized protein</fullName>
    </submittedName>
</protein>
<evidence type="ECO:0000313" key="2">
    <source>
        <dbReference type="Proteomes" id="UP000265520"/>
    </source>
</evidence>
<keyword evidence="2" id="KW-1185">Reference proteome</keyword>